<accession>A0ACB5TMG9</accession>
<comment type="caution">
    <text evidence="1">The sequence shown here is derived from an EMBL/GenBank/DDBJ whole genome shotgun (WGS) entry which is preliminary data.</text>
</comment>
<name>A0ACB5TMG9_AMBMO</name>
<reference evidence="1" key="1">
    <citation type="submission" date="2023-04" db="EMBL/GenBank/DDBJ databases">
        <title>Ambrosiozyma monospora NBRC 10751.</title>
        <authorList>
            <person name="Ichikawa N."/>
            <person name="Sato H."/>
            <person name="Tonouchi N."/>
        </authorList>
    </citation>
    <scope>NUCLEOTIDE SEQUENCE</scope>
    <source>
        <strain evidence="1">NBRC 10751</strain>
    </source>
</reference>
<evidence type="ECO:0000313" key="1">
    <source>
        <dbReference type="EMBL" id="GME90989.1"/>
    </source>
</evidence>
<proteinExistence type="predicted"/>
<keyword evidence="2" id="KW-1185">Reference proteome</keyword>
<gene>
    <name evidence="1" type="ORF">Amon02_000881700</name>
</gene>
<dbReference type="Proteomes" id="UP001165064">
    <property type="component" value="Unassembled WGS sequence"/>
</dbReference>
<organism evidence="1 2">
    <name type="scientific">Ambrosiozyma monospora</name>
    <name type="common">Yeast</name>
    <name type="synonym">Endomycopsis monosporus</name>
    <dbReference type="NCBI Taxonomy" id="43982"/>
    <lineage>
        <taxon>Eukaryota</taxon>
        <taxon>Fungi</taxon>
        <taxon>Dikarya</taxon>
        <taxon>Ascomycota</taxon>
        <taxon>Saccharomycotina</taxon>
        <taxon>Pichiomycetes</taxon>
        <taxon>Pichiales</taxon>
        <taxon>Pichiaceae</taxon>
        <taxon>Ambrosiozyma</taxon>
    </lineage>
</organism>
<protein>
    <submittedName>
        <fullName evidence="1">Unnamed protein product</fullName>
    </submittedName>
</protein>
<sequence length="345" mass="38882">MTNPELSQHQLQHQGQSQQQIDGLSSTNAIAQNQKPLHQEIQNNQLQHLPQETHSQQVQQHIDNQGKQDLQSQIQQQQIRQQQELQQRQHQQRQMQQLEQQQLQYQQAAAHGEEPKRQLYNAPTFLLSQSTGQERPLFHDVPSHLNNSVKYPNGAPKFYENNETQSTSTVAQSMNKTDSGTSLIFQQSAVNLRGMINPSRPSLGVSQQSFKRTEPYNSSSVSKGSMLSALTPLVSAASSSTNNNSNVSKSEISKADDLSSFLISDHTNPETRIQQKLWLKKETLDNLGESANTQENPYASNPATNTAMAKEYANVRIYEDPFMAAIHRASEFLFKFEISSSFGFC</sequence>
<evidence type="ECO:0000313" key="2">
    <source>
        <dbReference type="Proteomes" id="UP001165064"/>
    </source>
</evidence>
<dbReference type="EMBL" id="BSXS01007971">
    <property type="protein sequence ID" value="GME90989.1"/>
    <property type="molecule type" value="Genomic_DNA"/>
</dbReference>